<dbReference type="EC" id="1.1.3.41" evidence="3"/>
<comment type="caution">
    <text evidence="3">The sequence shown here is derived from an EMBL/GenBank/DDBJ whole genome shotgun (WGS) entry which is preliminary data.</text>
</comment>
<dbReference type="InterPro" id="IPR016167">
    <property type="entry name" value="FAD-bd_PCMH_sub1"/>
</dbReference>
<dbReference type="PROSITE" id="PS51387">
    <property type="entry name" value="FAD_PCMH"/>
    <property type="match status" value="1"/>
</dbReference>
<reference evidence="3 4" key="1">
    <citation type="submission" date="2020-08" db="EMBL/GenBank/DDBJ databases">
        <title>Genomic Encyclopedia of Type Strains, Phase IV (KMG-IV): sequencing the most valuable type-strain genomes for metagenomic binning, comparative biology and taxonomic classification.</title>
        <authorList>
            <person name="Goeker M."/>
        </authorList>
    </citation>
    <scope>NUCLEOTIDE SEQUENCE [LARGE SCALE GENOMIC DNA]</scope>
    <source>
        <strain evidence="3 4">DSM 23562</strain>
    </source>
</reference>
<dbReference type="InterPro" id="IPR010031">
    <property type="entry name" value="FAD_lactone_oxidase-like"/>
</dbReference>
<dbReference type="Gene3D" id="3.30.465.10">
    <property type="match status" value="1"/>
</dbReference>
<evidence type="ECO:0000313" key="3">
    <source>
        <dbReference type="EMBL" id="MBB6049289.1"/>
    </source>
</evidence>
<keyword evidence="4" id="KW-1185">Reference proteome</keyword>
<sequence length="410" mass="44922">MESRKNWAGNLTYSAEWLHKPTSVAQVQDLVCQCQKLRALGTRHCFNTIADCPQDMLSTERLTKILGLDREQRTVTIESGVRYGELASFLHAEGFGLPNLASLPHISVAGAVATGTHGSGDGNGNLATSVVGMELVTASGDKVAVSRATHGADFDGMVVHLGALGVVTQLTLALEPTFEIAQTAYTHLPVAALHAHFDAITGSGYSVSLFTDWQSDSINQVWVKSRTGDFPETLFGAQKATEDRHPLPDHSAESCTPQCGIPGPWHERLPHFKLAFTPSSGAELQSEYFVDRRDALAAFTAIAALREKLAPHLMISEIRTIAADNLWLSPHYQRDSVGFHFTWKQNIPEVLALLPTIEAALAPFAPRPHWGKVFTMRPTNYPKLPEFLRLCKEFDPSGKFWNAFLEQVLG</sequence>
<dbReference type="GO" id="GO:0003885">
    <property type="term" value="F:D-arabinono-1,4-lactone oxidase activity"/>
    <property type="evidence" value="ECO:0007669"/>
    <property type="project" value="InterPro"/>
</dbReference>
<accession>A0A7W9SNT9</accession>
<keyword evidence="1 3" id="KW-0560">Oxidoreductase</keyword>
<evidence type="ECO:0000259" key="2">
    <source>
        <dbReference type="PROSITE" id="PS51387"/>
    </source>
</evidence>
<dbReference type="Gene3D" id="3.30.70.2530">
    <property type="match status" value="1"/>
</dbReference>
<dbReference type="RefSeq" id="WP_184192900.1">
    <property type="nucleotide sequence ID" value="NZ_JACHGW010000001.1"/>
</dbReference>
<dbReference type="EMBL" id="JACHGW010000001">
    <property type="protein sequence ID" value="MBB6049289.1"/>
    <property type="molecule type" value="Genomic_DNA"/>
</dbReference>
<protein>
    <submittedName>
        <fullName evidence="3">Xylitol oxidase</fullName>
        <ecNumber evidence="3">1.1.3.41</ecNumber>
    </submittedName>
</protein>
<evidence type="ECO:0000313" key="4">
    <source>
        <dbReference type="Proteomes" id="UP000520814"/>
    </source>
</evidence>
<dbReference type="Pfam" id="PF01565">
    <property type="entry name" value="FAD_binding_4"/>
    <property type="match status" value="1"/>
</dbReference>
<proteinExistence type="predicted"/>
<dbReference type="Pfam" id="PF04030">
    <property type="entry name" value="ALO"/>
    <property type="match status" value="1"/>
</dbReference>
<dbReference type="InterPro" id="IPR006094">
    <property type="entry name" value="Oxid_FAD_bind_N"/>
</dbReference>
<dbReference type="InterPro" id="IPR036318">
    <property type="entry name" value="FAD-bd_PCMH-like_sf"/>
</dbReference>
<dbReference type="PIRSF" id="PIRSF000136">
    <property type="entry name" value="LGO_GLO"/>
    <property type="match status" value="1"/>
</dbReference>
<dbReference type="GO" id="GO:0050582">
    <property type="term" value="F:xylitol oxidase activity"/>
    <property type="evidence" value="ECO:0007669"/>
    <property type="project" value="UniProtKB-EC"/>
</dbReference>
<evidence type="ECO:0000256" key="1">
    <source>
        <dbReference type="ARBA" id="ARBA00023002"/>
    </source>
</evidence>
<dbReference type="Gene3D" id="1.10.45.10">
    <property type="entry name" value="Vanillyl-alcohol Oxidase, Chain A, domain 4"/>
    <property type="match status" value="1"/>
</dbReference>
<dbReference type="AlphaFoldDB" id="A0A7W9SNT9"/>
<dbReference type="PANTHER" id="PTHR43762">
    <property type="entry name" value="L-GULONOLACTONE OXIDASE"/>
    <property type="match status" value="1"/>
</dbReference>
<dbReference type="InterPro" id="IPR016171">
    <property type="entry name" value="Vanillyl_alc_oxidase_C-sub2"/>
</dbReference>
<dbReference type="InterPro" id="IPR016166">
    <property type="entry name" value="FAD-bd_PCMH"/>
</dbReference>
<organism evidence="3 4">
    <name type="scientific">Armatimonas rosea</name>
    <dbReference type="NCBI Taxonomy" id="685828"/>
    <lineage>
        <taxon>Bacteria</taxon>
        <taxon>Bacillati</taxon>
        <taxon>Armatimonadota</taxon>
        <taxon>Armatimonadia</taxon>
        <taxon>Armatimonadales</taxon>
        <taxon>Armatimonadaceae</taxon>
        <taxon>Armatimonas</taxon>
    </lineage>
</organism>
<dbReference type="GO" id="GO:0016020">
    <property type="term" value="C:membrane"/>
    <property type="evidence" value="ECO:0007669"/>
    <property type="project" value="InterPro"/>
</dbReference>
<dbReference type="SUPFAM" id="SSF56176">
    <property type="entry name" value="FAD-binding/transporter-associated domain-like"/>
    <property type="match status" value="1"/>
</dbReference>
<dbReference type="InterPro" id="IPR007173">
    <property type="entry name" value="ALO_C"/>
</dbReference>
<name>A0A7W9SNT9_ARMRO</name>
<feature type="domain" description="FAD-binding PCMH-type" evidence="2">
    <location>
        <begin position="10"/>
        <end position="177"/>
    </location>
</feature>
<dbReference type="GO" id="GO:0080049">
    <property type="term" value="F:L-gulono-1,4-lactone dehydrogenase activity"/>
    <property type="evidence" value="ECO:0007669"/>
    <property type="project" value="TreeGrafter"/>
</dbReference>
<dbReference type="PANTHER" id="PTHR43762:SF1">
    <property type="entry name" value="D-ARABINONO-1,4-LACTONE OXIDASE"/>
    <property type="match status" value="1"/>
</dbReference>
<gene>
    <name evidence="3" type="ORF">HNQ39_001051</name>
</gene>
<dbReference type="GO" id="GO:0071949">
    <property type="term" value="F:FAD binding"/>
    <property type="evidence" value="ECO:0007669"/>
    <property type="project" value="InterPro"/>
</dbReference>
<dbReference type="InterPro" id="IPR016169">
    <property type="entry name" value="FAD-bd_PCMH_sub2"/>
</dbReference>
<dbReference type="Gene3D" id="3.30.70.2520">
    <property type="match status" value="1"/>
</dbReference>
<dbReference type="Gene3D" id="3.30.43.10">
    <property type="entry name" value="Uridine Diphospho-n-acetylenolpyruvylglucosamine Reductase, domain 2"/>
    <property type="match status" value="1"/>
</dbReference>
<dbReference type="Proteomes" id="UP000520814">
    <property type="component" value="Unassembled WGS sequence"/>
</dbReference>